<evidence type="ECO:0000313" key="3">
    <source>
        <dbReference type="Proteomes" id="UP001597304"/>
    </source>
</evidence>
<evidence type="ECO:0000313" key="2">
    <source>
        <dbReference type="EMBL" id="MFD1712357.1"/>
    </source>
</evidence>
<sequence>MRCPRTQALSALLDREQSTAASARLERHLASCPLCQHQWQALQALRQSLLALPGLKPGVDLVAVPHRHGPARAGPIAWRRPWAWWPAGLGAGVALATGIWLGSLLGAGAVAPLAGAGRVFDPIAPGGLCAATELCRPRRTGP</sequence>
<feature type="domain" description="Putative zinc-finger" evidence="1">
    <location>
        <begin position="7"/>
        <end position="36"/>
    </location>
</feature>
<dbReference type="Pfam" id="PF13490">
    <property type="entry name" value="zf-HC2"/>
    <property type="match status" value="1"/>
</dbReference>
<dbReference type="InterPro" id="IPR041916">
    <property type="entry name" value="Anti_sigma_zinc_sf"/>
</dbReference>
<dbReference type="Gene3D" id="1.10.10.1320">
    <property type="entry name" value="Anti-sigma factor, zinc-finger domain"/>
    <property type="match status" value="1"/>
</dbReference>
<evidence type="ECO:0000259" key="1">
    <source>
        <dbReference type="Pfam" id="PF13490"/>
    </source>
</evidence>
<accession>A0ABW4KX06</accession>
<gene>
    <name evidence="2" type="ORF">ACFSF0_17290</name>
</gene>
<name>A0ABW4KX06_9BURK</name>
<comment type="caution">
    <text evidence="2">The sequence shown here is derived from an EMBL/GenBank/DDBJ whole genome shotgun (WGS) entry which is preliminary data.</text>
</comment>
<proteinExistence type="predicted"/>
<dbReference type="InterPro" id="IPR027383">
    <property type="entry name" value="Znf_put"/>
</dbReference>
<keyword evidence="3" id="KW-1185">Reference proteome</keyword>
<reference evidence="3" key="1">
    <citation type="journal article" date="2019" name="Int. J. Syst. Evol. Microbiol.">
        <title>The Global Catalogue of Microorganisms (GCM) 10K type strain sequencing project: providing services to taxonomists for standard genome sequencing and annotation.</title>
        <authorList>
            <consortium name="The Broad Institute Genomics Platform"/>
            <consortium name="The Broad Institute Genome Sequencing Center for Infectious Disease"/>
            <person name="Wu L."/>
            <person name="Ma J."/>
        </authorList>
    </citation>
    <scope>NUCLEOTIDE SEQUENCE [LARGE SCALE GENOMIC DNA]</scope>
    <source>
        <strain evidence="3">LMG 29247</strain>
    </source>
</reference>
<dbReference type="RefSeq" id="WP_147915074.1">
    <property type="nucleotide sequence ID" value="NZ_JBHUEJ010000039.1"/>
</dbReference>
<organism evidence="2 3">
    <name type="scientific">Ottowia flava</name>
    <dbReference type="NCBI Taxonomy" id="2675430"/>
    <lineage>
        <taxon>Bacteria</taxon>
        <taxon>Pseudomonadati</taxon>
        <taxon>Pseudomonadota</taxon>
        <taxon>Betaproteobacteria</taxon>
        <taxon>Burkholderiales</taxon>
        <taxon>Comamonadaceae</taxon>
        <taxon>Ottowia</taxon>
    </lineage>
</organism>
<protein>
    <submittedName>
        <fullName evidence="2">Anti-sigma factor family protein</fullName>
    </submittedName>
</protein>
<dbReference type="EMBL" id="JBHUEJ010000039">
    <property type="protein sequence ID" value="MFD1712357.1"/>
    <property type="molecule type" value="Genomic_DNA"/>
</dbReference>
<dbReference type="Proteomes" id="UP001597304">
    <property type="component" value="Unassembled WGS sequence"/>
</dbReference>